<feature type="non-terminal residue" evidence="1">
    <location>
        <position position="1"/>
    </location>
</feature>
<proteinExistence type="predicted"/>
<protein>
    <submittedName>
        <fullName evidence="1">11280_t:CDS:1</fullName>
    </submittedName>
</protein>
<reference evidence="1" key="1">
    <citation type="submission" date="2021-06" db="EMBL/GenBank/DDBJ databases">
        <authorList>
            <person name="Kallberg Y."/>
            <person name="Tangrot J."/>
            <person name="Rosling A."/>
        </authorList>
    </citation>
    <scope>NUCLEOTIDE SEQUENCE</scope>
    <source>
        <strain evidence="1">CL356</strain>
    </source>
</reference>
<sequence>KEKRIIQLSPVKRKPPISPIWLQPQLVDGPYDKLVSGPAGVFRDLRARVTTPQGFLHKTQCYGSEFGIKETEILVQRENTVFRLSGVDMTVS</sequence>
<gene>
    <name evidence="1" type="ORF">ACOLOM_LOCUS12978</name>
</gene>
<feature type="non-terminal residue" evidence="1">
    <location>
        <position position="92"/>
    </location>
</feature>
<dbReference type="Proteomes" id="UP000789525">
    <property type="component" value="Unassembled WGS sequence"/>
</dbReference>
<name>A0ACA9QRW8_9GLOM</name>
<keyword evidence="2" id="KW-1185">Reference proteome</keyword>
<organism evidence="1 2">
    <name type="scientific">Acaulospora colombiana</name>
    <dbReference type="NCBI Taxonomy" id="27376"/>
    <lineage>
        <taxon>Eukaryota</taxon>
        <taxon>Fungi</taxon>
        <taxon>Fungi incertae sedis</taxon>
        <taxon>Mucoromycota</taxon>
        <taxon>Glomeromycotina</taxon>
        <taxon>Glomeromycetes</taxon>
        <taxon>Diversisporales</taxon>
        <taxon>Acaulosporaceae</taxon>
        <taxon>Acaulospora</taxon>
    </lineage>
</organism>
<dbReference type="EMBL" id="CAJVPT010056140">
    <property type="protein sequence ID" value="CAG8756345.1"/>
    <property type="molecule type" value="Genomic_DNA"/>
</dbReference>
<comment type="caution">
    <text evidence="1">The sequence shown here is derived from an EMBL/GenBank/DDBJ whole genome shotgun (WGS) entry which is preliminary data.</text>
</comment>
<evidence type="ECO:0000313" key="2">
    <source>
        <dbReference type="Proteomes" id="UP000789525"/>
    </source>
</evidence>
<evidence type="ECO:0000313" key="1">
    <source>
        <dbReference type="EMBL" id="CAG8756345.1"/>
    </source>
</evidence>
<accession>A0ACA9QRW8</accession>